<feature type="compositionally biased region" description="Low complexity" evidence="1">
    <location>
        <begin position="1"/>
        <end position="17"/>
    </location>
</feature>
<gene>
    <name evidence="3" type="ORF">BCR35DRAFT_295704</name>
</gene>
<name>A0A1Y2DJT5_9BASI</name>
<feature type="region of interest" description="Disordered" evidence="1">
    <location>
        <begin position="454"/>
        <end position="483"/>
    </location>
</feature>
<dbReference type="OrthoDB" id="8048523at2759"/>
<accession>A0A1Y2DJT5</accession>
<dbReference type="PANTHER" id="PTHR12864">
    <property type="entry name" value="RAN BINDING PROTEIN 9-RELATED"/>
    <property type="match status" value="1"/>
</dbReference>
<feature type="compositionally biased region" description="Polar residues" evidence="1">
    <location>
        <begin position="300"/>
        <end position="309"/>
    </location>
</feature>
<comment type="caution">
    <text evidence="3">The sequence shown here is derived from an EMBL/GenBank/DDBJ whole genome shotgun (WGS) entry which is preliminary data.</text>
</comment>
<dbReference type="InterPro" id="IPR024964">
    <property type="entry name" value="CTLH/CRA"/>
</dbReference>
<keyword evidence="4" id="KW-1185">Reference proteome</keyword>
<dbReference type="SMART" id="SM00757">
    <property type="entry name" value="CRA"/>
    <property type="match status" value="1"/>
</dbReference>
<organism evidence="3 4">
    <name type="scientific">Leucosporidium creatinivorum</name>
    <dbReference type="NCBI Taxonomy" id="106004"/>
    <lineage>
        <taxon>Eukaryota</taxon>
        <taxon>Fungi</taxon>
        <taxon>Dikarya</taxon>
        <taxon>Basidiomycota</taxon>
        <taxon>Pucciniomycotina</taxon>
        <taxon>Microbotryomycetes</taxon>
        <taxon>Leucosporidiales</taxon>
        <taxon>Leucosporidium</taxon>
    </lineage>
</organism>
<evidence type="ECO:0000259" key="2">
    <source>
        <dbReference type="SMART" id="SM00757"/>
    </source>
</evidence>
<sequence>MTSTPTTTSSTTVSASSYLHLAPASTPTHPSYTRDEIRQLVLEYLCSSCYADSAKAFVEEVDRREEEERQSAVAARGESGGQEEGVGAVKSLRRKESVMGMQGVEATPPPFASEPELDRDGMVVEQEEGEDLAEEREVERALVKSVAFRLDRNGVEQPMEDDEEDQGWSMLSRDQLNEVRLRRDIRDAILSGRIQPAVDLINEHFPSVLAEPTPSPSSTPTSSLKASKPCLPTTFFVSTPPSPTLPDSSASFSSNSNGNSPLPILGASFGPWSLSLEPQILALNLQLQTFVELMRVAHSPSSNASTPAGTSPLHPSATTTNGHSAAAASLSLADSMLSNSTSSLSSNTTTSTHTMNIAISQSQALNAKVQRLPGGKERDSWERECIDVSGLLAYKDLNTCPVRGYLAQERREVLAELVNAAILQRTDKTPLPLLSLAARQTTALWSTLAEWKVQFPPPPPGGEKDKSKEGKEKGKGRTYPRFDVRTFLNEREVPESSTPPSRE</sequence>
<feature type="region of interest" description="Disordered" evidence="1">
    <location>
        <begin position="300"/>
        <end position="323"/>
    </location>
</feature>
<dbReference type="Proteomes" id="UP000193467">
    <property type="component" value="Unassembled WGS sequence"/>
</dbReference>
<reference evidence="3 4" key="1">
    <citation type="submission" date="2016-07" db="EMBL/GenBank/DDBJ databases">
        <title>Pervasive Adenine N6-methylation of Active Genes in Fungi.</title>
        <authorList>
            <consortium name="DOE Joint Genome Institute"/>
            <person name="Mondo S.J."/>
            <person name="Dannebaum R.O."/>
            <person name="Kuo R.C."/>
            <person name="Labutti K."/>
            <person name="Haridas S."/>
            <person name="Kuo A."/>
            <person name="Salamov A."/>
            <person name="Ahrendt S.R."/>
            <person name="Lipzen A."/>
            <person name="Sullivan W."/>
            <person name="Andreopoulos W.B."/>
            <person name="Clum A."/>
            <person name="Lindquist E."/>
            <person name="Daum C."/>
            <person name="Ramamoorthy G.K."/>
            <person name="Gryganskyi A."/>
            <person name="Culley D."/>
            <person name="Magnuson J.K."/>
            <person name="James T.Y."/>
            <person name="O'Malley M.A."/>
            <person name="Stajich J.E."/>
            <person name="Spatafora J.W."/>
            <person name="Visel A."/>
            <person name="Grigoriev I.V."/>
        </authorList>
    </citation>
    <scope>NUCLEOTIDE SEQUENCE [LARGE SCALE GENOMIC DNA]</scope>
    <source>
        <strain evidence="3 4">62-1032</strain>
    </source>
</reference>
<evidence type="ECO:0000313" key="4">
    <source>
        <dbReference type="Proteomes" id="UP000193467"/>
    </source>
</evidence>
<dbReference type="STRING" id="106004.A0A1Y2DJT5"/>
<dbReference type="PROSITE" id="PS50896">
    <property type="entry name" value="LISH"/>
    <property type="match status" value="1"/>
</dbReference>
<dbReference type="InterPro" id="IPR013144">
    <property type="entry name" value="CRA_dom"/>
</dbReference>
<feature type="region of interest" description="Disordered" evidence="1">
    <location>
        <begin position="1"/>
        <end position="32"/>
    </location>
</feature>
<evidence type="ECO:0000313" key="3">
    <source>
        <dbReference type="EMBL" id="ORY59406.1"/>
    </source>
</evidence>
<feature type="compositionally biased region" description="Basic and acidic residues" evidence="1">
    <location>
        <begin position="462"/>
        <end position="483"/>
    </location>
</feature>
<evidence type="ECO:0000256" key="1">
    <source>
        <dbReference type="SAM" id="MobiDB-lite"/>
    </source>
</evidence>
<feature type="region of interest" description="Disordered" evidence="1">
    <location>
        <begin position="62"/>
        <end position="88"/>
    </location>
</feature>
<dbReference type="Pfam" id="PF10607">
    <property type="entry name" value="CTLH"/>
    <property type="match status" value="1"/>
</dbReference>
<protein>
    <recommendedName>
        <fullName evidence="2">CRA domain-containing protein</fullName>
    </recommendedName>
</protein>
<feature type="domain" description="CRA" evidence="2">
    <location>
        <begin position="359"/>
        <end position="454"/>
    </location>
</feature>
<proteinExistence type="predicted"/>
<dbReference type="InterPro" id="IPR006594">
    <property type="entry name" value="LisH"/>
</dbReference>
<dbReference type="InterPro" id="IPR050618">
    <property type="entry name" value="Ubq-SigPath_Reg"/>
</dbReference>
<dbReference type="InParanoid" id="A0A1Y2DJT5"/>
<dbReference type="EMBL" id="MCGR01000076">
    <property type="protein sequence ID" value="ORY59406.1"/>
    <property type="molecule type" value="Genomic_DNA"/>
</dbReference>
<dbReference type="AlphaFoldDB" id="A0A1Y2DJT5"/>
<feature type="region of interest" description="Disordered" evidence="1">
    <location>
        <begin position="235"/>
        <end position="256"/>
    </location>
</feature>